<dbReference type="InterPro" id="IPR010982">
    <property type="entry name" value="Lambda_DNA-bd_dom_sf"/>
</dbReference>
<protein>
    <submittedName>
        <fullName evidence="2">Helix-turn-helix transcriptional regulator</fullName>
    </submittedName>
</protein>
<dbReference type="SUPFAM" id="SSF47413">
    <property type="entry name" value="lambda repressor-like DNA-binding domains"/>
    <property type="match status" value="1"/>
</dbReference>
<name>A0ABY2WL30_9FLAO</name>
<comment type="caution">
    <text evidence="2">The sequence shown here is derived from an EMBL/GenBank/DDBJ whole genome shotgun (WGS) entry which is preliminary data.</text>
</comment>
<gene>
    <name evidence="2" type="ORF">FGG15_15410</name>
</gene>
<dbReference type="Gene3D" id="1.10.260.40">
    <property type="entry name" value="lambda repressor-like DNA-binding domains"/>
    <property type="match status" value="1"/>
</dbReference>
<proteinExistence type="predicted"/>
<keyword evidence="3" id="KW-1185">Reference proteome</keyword>
<dbReference type="Proteomes" id="UP000751614">
    <property type="component" value="Unassembled WGS sequence"/>
</dbReference>
<dbReference type="CDD" id="cd00093">
    <property type="entry name" value="HTH_XRE"/>
    <property type="match status" value="1"/>
</dbReference>
<dbReference type="EMBL" id="VCNI01000002">
    <property type="protein sequence ID" value="TMU55553.1"/>
    <property type="molecule type" value="Genomic_DNA"/>
</dbReference>
<organism evidence="2 3">
    <name type="scientific">Flagellimonas algicola</name>
    <dbReference type="NCBI Taxonomy" id="2583815"/>
    <lineage>
        <taxon>Bacteria</taxon>
        <taxon>Pseudomonadati</taxon>
        <taxon>Bacteroidota</taxon>
        <taxon>Flavobacteriia</taxon>
        <taxon>Flavobacteriales</taxon>
        <taxon>Flavobacteriaceae</taxon>
        <taxon>Flagellimonas</taxon>
    </lineage>
</organism>
<sequence length="79" mass="9143">MAKKLSQDEKEFLKTLGERIRKIRKSQNLTQQDLGFQAQVHDNLVGRVERGEMGTNVLNLYKLAKVLNVDLNEFLEARD</sequence>
<dbReference type="PROSITE" id="PS50943">
    <property type="entry name" value="HTH_CROC1"/>
    <property type="match status" value="1"/>
</dbReference>
<evidence type="ECO:0000313" key="3">
    <source>
        <dbReference type="Proteomes" id="UP000751614"/>
    </source>
</evidence>
<feature type="domain" description="HTH cro/C1-type" evidence="1">
    <location>
        <begin position="20"/>
        <end position="74"/>
    </location>
</feature>
<dbReference type="RefSeq" id="WP_138837825.1">
    <property type="nucleotide sequence ID" value="NZ_VCNI01000002.1"/>
</dbReference>
<dbReference type="SMART" id="SM00530">
    <property type="entry name" value="HTH_XRE"/>
    <property type="match status" value="1"/>
</dbReference>
<dbReference type="InterPro" id="IPR001387">
    <property type="entry name" value="Cro/C1-type_HTH"/>
</dbReference>
<evidence type="ECO:0000259" key="1">
    <source>
        <dbReference type="PROSITE" id="PS50943"/>
    </source>
</evidence>
<evidence type="ECO:0000313" key="2">
    <source>
        <dbReference type="EMBL" id="TMU55553.1"/>
    </source>
</evidence>
<reference evidence="2 3" key="1">
    <citation type="submission" date="2019-05" db="EMBL/GenBank/DDBJ databases">
        <title>Flagellimonas sp. AsT0115, sp. nov., isolated from a marine red algae, Asparagopsis taxiformis.</title>
        <authorList>
            <person name="Kim J."/>
            <person name="Jeong S.E."/>
            <person name="Jeon C.O."/>
        </authorList>
    </citation>
    <scope>NUCLEOTIDE SEQUENCE [LARGE SCALE GENOMIC DNA]</scope>
    <source>
        <strain evidence="2 3">AsT0115</strain>
    </source>
</reference>
<dbReference type="Pfam" id="PF01381">
    <property type="entry name" value="HTH_3"/>
    <property type="match status" value="1"/>
</dbReference>
<accession>A0ABY2WL30</accession>